<dbReference type="Proteomes" id="UP000011744">
    <property type="component" value="Unassembled WGS sequence"/>
</dbReference>
<accession>M2Z119</accession>
<dbReference type="eggNOG" id="COG0827">
    <property type="taxonomic scope" value="Bacteria"/>
</dbReference>
<sequence>MIQGALFTRDFLGEGITETAAWTALDDAVVERFRLAVLGIYEKFPTAKTPSESRTEDDLIWKVLGLLGWENYSRQVNLSPKGMEHKPDGLLFGDAEAKSRADRQAHEYKQYREGAAIVESKRWLRELDRKGSTKDDFGVPSTQMIRYLDRLNIVTDGKVRWGILTNGRHWRLYYHGATSVSEEFLELDLPTLVGLPGFSPGLFDGPPAHYLKVFILMFGRAAFLPGEDGRTFHQLSRDEGRMWEQRVAGSLSELVFGKVFPALVRGIIDSDPQRLPSLAPEYLEEVREAALILLYRLLFVLYAEDRNLLPARHRAYDDYGMSKRVRDDVAKRIDEDDVLAAEMGEYYAHMRRLFQRIDKGAPSIGLPPYNGGLFAPDRSGARILERIELPDALFAPVIDALSRHDDGKVKRRINYRDLSVQQLGSIYERLLENEVTVLDGEVRVGGDGEARHSSGSFYTPEAPVQLIIAKAVGPLLEERLATFHRKVEEDASLEALLAADPATAMLDIKVCDPAMGSGHFLVSLVDYLGDRVLAAIAEAEALVKGYECPLSKIIETIRTGILTHAEEGKWPILPEQLEDRLIVRRMILKRVIYGVDKNPMAVELAKLALWLHTFTVGAPLSFLEHHLRCGDSICGEWVRPVWDDLDHRGALFIKNSVIQAKQTAQGMARIERLADADVSEVKLSKQTFATVTEATEPLARFLDFMLALKWLPTKDKASTAAIQAFLDKQFGDPVQVAACLVKPTAAAPREQPPLIPDEKPRQGKPGAVNAPERGIRSTFVKLLTEVRALARRERFLHWQVAFPGVWQDWESADSSGGFDAVIGNPPYVRQELLGAAKPYLKDTFISFDGMADLYVYFYEQGLRLLKPGGRLSLIVTNKWMKAGYAEALRRLFAEKSWVETVVDFGHAKQIFPDADVFPCVIVARRPTLDPAPATARVCVIDRDRLDLDRLVAQVDEHSFDMPREALAISGWNLEPPGVLALMDKIKAKGVPLTEFTGVKPYYGIKTGLNEAFLIDTATRNALIESDNKSGDIIFPYMRGQDIDRWHAPWDGTWMIFTRRGIDLDRYPAIKRHLEKYRIQLEPKPSNWEPQSRGEKWPGRKTGAYKWYELQDAVDYYNIFAAPKIIYPDIAWTPSFCLDLSGLYPSNTAYVLPTSDPWVAAVLNSPIGWWFSWRAAQHGKDDALRYFNTFIESFPIPKPMNCAFHKVEAKVTRLITIKAETIKATTAILDWLRLEFEVSKISQRLAAPATLGLDDFLTEVKKGRKGRLMPAKLAELKQGYEDTIGPVRTLVGETNSLEREVSDLVNQAYGLTADEVELMWKTAPPRMPFTAEG</sequence>
<evidence type="ECO:0000256" key="8">
    <source>
        <dbReference type="SAM" id="MobiDB-lite"/>
    </source>
</evidence>
<reference evidence="11 12" key="1">
    <citation type="journal article" date="2014" name="Genome Announc.">
        <title>Draft Genome Sequence of Magnetospirillum sp. Strain SO-1, a Freshwater Magnetotactic Bacterium Isolated from the Ol'khovka River, Russia.</title>
        <authorList>
            <person name="Grouzdev D.S."/>
            <person name="Dziuba M.V."/>
            <person name="Sukhacheva M.S."/>
            <person name="Mardanov A.V."/>
            <person name="Beletskiy A.V."/>
            <person name="Kuznetsov B.B."/>
            <person name="Skryabin K.G."/>
        </authorList>
    </citation>
    <scope>NUCLEOTIDE SEQUENCE [LARGE SCALE GENOMIC DNA]</scope>
    <source>
        <strain evidence="11 12">SO-1</strain>
    </source>
</reference>
<dbReference type="Pfam" id="PF12950">
    <property type="entry name" value="TaqI_C"/>
    <property type="match status" value="1"/>
</dbReference>
<comment type="catalytic activity">
    <reaction evidence="7">
        <text>a 2'-deoxyadenosine in DNA + S-adenosyl-L-methionine = an N(6)-methyl-2'-deoxyadenosine in DNA + S-adenosyl-L-homocysteine + H(+)</text>
        <dbReference type="Rhea" id="RHEA:15197"/>
        <dbReference type="Rhea" id="RHEA-COMP:12418"/>
        <dbReference type="Rhea" id="RHEA-COMP:12419"/>
        <dbReference type="ChEBI" id="CHEBI:15378"/>
        <dbReference type="ChEBI" id="CHEBI:57856"/>
        <dbReference type="ChEBI" id="CHEBI:59789"/>
        <dbReference type="ChEBI" id="CHEBI:90615"/>
        <dbReference type="ChEBI" id="CHEBI:90616"/>
        <dbReference type="EC" id="2.1.1.72"/>
    </reaction>
</comment>
<dbReference type="InterPro" id="IPR025931">
    <property type="entry name" value="TaqI_C"/>
</dbReference>
<keyword evidence="2" id="KW-0489">Methyltransferase</keyword>
<evidence type="ECO:0000256" key="2">
    <source>
        <dbReference type="ARBA" id="ARBA00022603"/>
    </source>
</evidence>
<dbReference type="EC" id="2.1.1.72" evidence="1"/>
<dbReference type="Pfam" id="PF07669">
    <property type="entry name" value="Eco57I"/>
    <property type="match status" value="1"/>
</dbReference>
<keyword evidence="3" id="KW-0808">Transferase</keyword>
<protein>
    <recommendedName>
        <fullName evidence="1">site-specific DNA-methyltransferase (adenine-specific)</fullName>
        <ecNumber evidence="1">2.1.1.72</ecNumber>
    </recommendedName>
</protein>
<dbReference type="Gene3D" id="3.40.50.150">
    <property type="entry name" value="Vaccinia Virus protein VP39"/>
    <property type="match status" value="2"/>
</dbReference>
<dbReference type="InterPro" id="IPR011639">
    <property type="entry name" value="MethylTrfase_TaqI-like_dom"/>
</dbReference>
<dbReference type="OrthoDB" id="9806213at2"/>
<keyword evidence="5" id="KW-0680">Restriction system</keyword>
<keyword evidence="6" id="KW-0238">DNA-binding</keyword>
<evidence type="ECO:0000259" key="9">
    <source>
        <dbReference type="Pfam" id="PF07669"/>
    </source>
</evidence>
<keyword evidence="12" id="KW-1185">Reference proteome</keyword>
<dbReference type="PROSITE" id="PS00092">
    <property type="entry name" value="N6_MTASE"/>
    <property type="match status" value="1"/>
</dbReference>
<dbReference type="PANTHER" id="PTHR33841">
    <property type="entry name" value="DNA METHYLTRANSFERASE YEEA-RELATED"/>
    <property type="match status" value="1"/>
</dbReference>
<evidence type="ECO:0000313" key="11">
    <source>
        <dbReference type="EMBL" id="EME67975.1"/>
    </source>
</evidence>
<dbReference type="REBASE" id="86603">
    <property type="entry name" value="MspSO1ORF20809P"/>
</dbReference>
<evidence type="ECO:0000256" key="6">
    <source>
        <dbReference type="ARBA" id="ARBA00023125"/>
    </source>
</evidence>
<dbReference type="InterPro" id="IPR029063">
    <property type="entry name" value="SAM-dependent_MTases_sf"/>
</dbReference>
<dbReference type="EMBL" id="AONQ01000091">
    <property type="protein sequence ID" value="EME67975.1"/>
    <property type="molecule type" value="Genomic_DNA"/>
</dbReference>
<dbReference type="GO" id="GO:0032259">
    <property type="term" value="P:methylation"/>
    <property type="evidence" value="ECO:0007669"/>
    <property type="project" value="UniProtKB-KW"/>
</dbReference>
<dbReference type="PANTHER" id="PTHR33841:SF1">
    <property type="entry name" value="DNA METHYLTRANSFERASE A"/>
    <property type="match status" value="1"/>
</dbReference>
<dbReference type="STRING" id="1244869.H261_20809"/>
<evidence type="ECO:0000256" key="1">
    <source>
        <dbReference type="ARBA" id="ARBA00011900"/>
    </source>
</evidence>
<dbReference type="InterPro" id="IPR002052">
    <property type="entry name" value="DNA_methylase_N6_adenine_CS"/>
</dbReference>
<evidence type="ECO:0000259" key="10">
    <source>
        <dbReference type="Pfam" id="PF12950"/>
    </source>
</evidence>
<dbReference type="RefSeq" id="WP_008621512.1">
    <property type="nucleotide sequence ID" value="NZ_AONQ01000091.1"/>
</dbReference>
<organism evidence="11 12">
    <name type="scientific">Paramagnetospirillum caucaseum</name>
    <dbReference type="NCBI Taxonomy" id="1244869"/>
    <lineage>
        <taxon>Bacteria</taxon>
        <taxon>Pseudomonadati</taxon>
        <taxon>Pseudomonadota</taxon>
        <taxon>Alphaproteobacteria</taxon>
        <taxon>Rhodospirillales</taxon>
        <taxon>Magnetospirillaceae</taxon>
        <taxon>Paramagnetospirillum</taxon>
    </lineage>
</organism>
<gene>
    <name evidence="11" type="ORF">H261_20809</name>
</gene>
<proteinExistence type="predicted"/>
<evidence type="ECO:0000313" key="12">
    <source>
        <dbReference type="Proteomes" id="UP000011744"/>
    </source>
</evidence>
<dbReference type="GO" id="GO:0003677">
    <property type="term" value="F:DNA binding"/>
    <property type="evidence" value="ECO:0007669"/>
    <property type="project" value="UniProtKB-KW"/>
</dbReference>
<evidence type="ECO:0000256" key="7">
    <source>
        <dbReference type="ARBA" id="ARBA00047942"/>
    </source>
</evidence>
<feature type="domain" description="Type II methyltransferase M.TaqI-like" evidence="9">
    <location>
        <begin position="592"/>
        <end position="911"/>
    </location>
</feature>
<dbReference type="GO" id="GO:0009307">
    <property type="term" value="P:DNA restriction-modification system"/>
    <property type="evidence" value="ECO:0007669"/>
    <property type="project" value="UniProtKB-KW"/>
</dbReference>
<dbReference type="PRINTS" id="PR00507">
    <property type="entry name" value="N12N6MTFRASE"/>
</dbReference>
<evidence type="ECO:0000256" key="5">
    <source>
        <dbReference type="ARBA" id="ARBA00022747"/>
    </source>
</evidence>
<comment type="caution">
    <text evidence="11">The sequence shown here is derived from an EMBL/GenBank/DDBJ whole genome shotgun (WGS) entry which is preliminary data.</text>
</comment>
<feature type="region of interest" description="Disordered" evidence="8">
    <location>
        <begin position="747"/>
        <end position="770"/>
    </location>
</feature>
<dbReference type="eggNOG" id="COG1002">
    <property type="taxonomic scope" value="Bacteria"/>
</dbReference>
<dbReference type="InterPro" id="IPR050953">
    <property type="entry name" value="N4_N6_ade-DNA_methylase"/>
</dbReference>
<name>M2Z119_9PROT</name>
<keyword evidence="4" id="KW-0949">S-adenosyl-L-methionine</keyword>
<dbReference type="GO" id="GO:0009007">
    <property type="term" value="F:site-specific DNA-methyltransferase (adenine-specific) activity"/>
    <property type="evidence" value="ECO:0007669"/>
    <property type="project" value="UniProtKB-EC"/>
</dbReference>
<dbReference type="PATRIC" id="fig|1244869.3.peg.4117"/>
<evidence type="ECO:0000256" key="3">
    <source>
        <dbReference type="ARBA" id="ARBA00022679"/>
    </source>
</evidence>
<evidence type="ECO:0000256" key="4">
    <source>
        <dbReference type="ARBA" id="ARBA00022691"/>
    </source>
</evidence>
<feature type="domain" description="TaqI-like C-terminal specificity" evidence="10">
    <location>
        <begin position="1035"/>
        <end position="1195"/>
    </location>
</feature>
<dbReference type="SUPFAM" id="SSF53335">
    <property type="entry name" value="S-adenosyl-L-methionine-dependent methyltransferases"/>
    <property type="match status" value="1"/>
</dbReference>